<dbReference type="RefSeq" id="WP_010036189.1">
    <property type="nucleotide sequence ID" value="NZ_CP025958.1"/>
</dbReference>
<proteinExistence type="predicted"/>
<keyword evidence="2" id="KW-1185">Reference proteome</keyword>
<accession>A0A2Z3HF52</accession>
<dbReference type="KEGG" id="gog:C1280_27680"/>
<name>A0A2Z3HF52_9BACT</name>
<sequence>MFADELKARGWTEGGQQADYSKGSWSICFDTSSWVEVATAANPRTFDVHVPGEYESRWTVNLIEHLCRMEDELVRLRKALSEIRDTSDVGGSAHTTAAKALGCCYHRWLVNMRVSEGRGGRMYCPICGQTAAEPGAAPDPAT</sequence>
<dbReference type="Proteomes" id="UP000245802">
    <property type="component" value="Chromosome"/>
</dbReference>
<gene>
    <name evidence="1" type="ORF">C1280_27680</name>
</gene>
<organism evidence="1 2">
    <name type="scientific">Gemmata obscuriglobus</name>
    <dbReference type="NCBI Taxonomy" id="114"/>
    <lineage>
        <taxon>Bacteria</taxon>
        <taxon>Pseudomonadati</taxon>
        <taxon>Planctomycetota</taxon>
        <taxon>Planctomycetia</taxon>
        <taxon>Gemmatales</taxon>
        <taxon>Gemmataceae</taxon>
        <taxon>Gemmata</taxon>
    </lineage>
</organism>
<reference evidence="1 2" key="1">
    <citation type="submission" date="2018-01" db="EMBL/GenBank/DDBJ databases">
        <title>G. obscuriglobus.</title>
        <authorList>
            <person name="Franke J."/>
            <person name="Blomberg W."/>
            <person name="Selmecki A."/>
        </authorList>
    </citation>
    <scope>NUCLEOTIDE SEQUENCE [LARGE SCALE GENOMIC DNA]</scope>
    <source>
        <strain evidence="1 2">DSM 5831</strain>
    </source>
</reference>
<dbReference type="EMBL" id="CP025958">
    <property type="protein sequence ID" value="AWM40394.1"/>
    <property type="molecule type" value="Genomic_DNA"/>
</dbReference>
<evidence type="ECO:0000313" key="2">
    <source>
        <dbReference type="Proteomes" id="UP000245802"/>
    </source>
</evidence>
<dbReference type="AlphaFoldDB" id="A0A2Z3HF52"/>
<protein>
    <submittedName>
        <fullName evidence="1">Uncharacterized protein</fullName>
    </submittedName>
</protein>
<dbReference type="OrthoDB" id="8481962at2"/>
<evidence type="ECO:0000313" key="1">
    <source>
        <dbReference type="EMBL" id="AWM40394.1"/>
    </source>
</evidence>